<accession>A0ABP5IJX4</accession>
<gene>
    <name evidence="1" type="ORF">GCM10009801_73210</name>
</gene>
<protein>
    <submittedName>
        <fullName evidence="1">Uncharacterized protein</fullName>
    </submittedName>
</protein>
<dbReference type="RefSeq" id="WP_344534575.1">
    <property type="nucleotide sequence ID" value="NZ_BAAAPE010000023.1"/>
</dbReference>
<keyword evidence="2" id="KW-1185">Reference proteome</keyword>
<evidence type="ECO:0000313" key="2">
    <source>
        <dbReference type="Proteomes" id="UP001500016"/>
    </source>
</evidence>
<name>A0ABP5IJX4_9ACTN</name>
<sequence length="97" mass="10665">MIEIRLASIDYSAHDLAQARAAMNELLSTLDALVKAHPEGVWQPASSDALAQIAEADALVSLLYRSAGVARRPIRTADRNARRHLLDRTIHQQPRSA</sequence>
<organism evidence="1 2">
    <name type="scientific">Streptomyces albiaxialis</name>
    <dbReference type="NCBI Taxonomy" id="329523"/>
    <lineage>
        <taxon>Bacteria</taxon>
        <taxon>Bacillati</taxon>
        <taxon>Actinomycetota</taxon>
        <taxon>Actinomycetes</taxon>
        <taxon>Kitasatosporales</taxon>
        <taxon>Streptomycetaceae</taxon>
        <taxon>Streptomyces</taxon>
    </lineage>
</organism>
<proteinExistence type="predicted"/>
<dbReference type="EMBL" id="BAAAPE010000023">
    <property type="protein sequence ID" value="GAA2100582.1"/>
    <property type="molecule type" value="Genomic_DNA"/>
</dbReference>
<comment type="caution">
    <text evidence="1">The sequence shown here is derived from an EMBL/GenBank/DDBJ whole genome shotgun (WGS) entry which is preliminary data.</text>
</comment>
<dbReference type="Proteomes" id="UP001500016">
    <property type="component" value="Unassembled WGS sequence"/>
</dbReference>
<reference evidence="2" key="1">
    <citation type="journal article" date="2019" name="Int. J. Syst. Evol. Microbiol.">
        <title>The Global Catalogue of Microorganisms (GCM) 10K type strain sequencing project: providing services to taxonomists for standard genome sequencing and annotation.</title>
        <authorList>
            <consortium name="The Broad Institute Genomics Platform"/>
            <consortium name="The Broad Institute Genome Sequencing Center for Infectious Disease"/>
            <person name="Wu L."/>
            <person name="Ma J."/>
        </authorList>
    </citation>
    <scope>NUCLEOTIDE SEQUENCE [LARGE SCALE GENOMIC DNA]</scope>
    <source>
        <strain evidence="2">JCM 15478</strain>
    </source>
</reference>
<evidence type="ECO:0000313" key="1">
    <source>
        <dbReference type="EMBL" id="GAA2100582.1"/>
    </source>
</evidence>